<keyword evidence="3" id="KW-0408">Iron</keyword>
<dbReference type="PROSITE" id="PS00198">
    <property type="entry name" value="4FE4S_FER_1"/>
    <property type="match status" value="1"/>
</dbReference>
<keyword evidence="2" id="KW-0479">Metal-binding</keyword>
<sequence>MLHDGPFIVTADCTACGACLRTCPERCLRPTPGGRTPLVVLPELCTGCGECAEVCPAEAILPLAEVRR</sequence>
<dbReference type="InterPro" id="IPR050572">
    <property type="entry name" value="Fe-S_Ferredoxin"/>
</dbReference>
<evidence type="ECO:0000313" key="7">
    <source>
        <dbReference type="Proteomes" id="UP000308760"/>
    </source>
</evidence>
<reference evidence="7" key="1">
    <citation type="submission" date="2019-04" db="EMBL/GenBank/DDBJ databases">
        <title>Nocardioides xinjiangensis sp. nov.</title>
        <authorList>
            <person name="Liu S."/>
        </authorList>
    </citation>
    <scope>NUCLEOTIDE SEQUENCE [LARGE SCALE GENOMIC DNA]</scope>
    <source>
        <strain evidence="7">18</strain>
    </source>
</reference>
<evidence type="ECO:0000259" key="5">
    <source>
        <dbReference type="PROSITE" id="PS51379"/>
    </source>
</evidence>
<dbReference type="PANTHER" id="PTHR43687">
    <property type="entry name" value="ADENYLYLSULFATE REDUCTASE, BETA SUBUNIT"/>
    <property type="match status" value="1"/>
</dbReference>
<dbReference type="GO" id="GO:0051539">
    <property type="term" value="F:4 iron, 4 sulfur cluster binding"/>
    <property type="evidence" value="ECO:0007669"/>
    <property type="project" value="UniProtKB-KW"/>
</dbReference>
<dbReference type="InterPro" id="IPR017900">
    <property type="entry name" value="4Fe4S_Fe_S_CS"/>
</dbReference>
<evidence type="ECO:0000256" key="4">
    <source>
        <dbReference type="ARBA" id="ARBA00023014"/>
    </source>
</evidence>
<dbReference type="AlphaFoldDB" id="A0A4S8QGJ1"/>
<proteinExistence type="predicted"/>
<organism evidence="6 7">
    <name type="scientific">Glycomyces buryatensis</name>
    <dbReference type="NCBI Taxonomy" id="2570927"/>
    <lineage>
        <taxon>Bacteria</taxon>
        <taxon>Bacillati</taxon>
        <taxon>Actinomycetota</taxon>
        <taxon>Actinomycetes</taxon>
        <taxon>Glycomycetales</taxon>
        <taxon>Glycomycetaceae</taxon>
        <taxon>Glycomyces</taxon>
    </lineage>
</organism>
<evidence type="ECO:0000256" key="2">
    <source>
        <dbReference type="ARBA" id="ARBA00022723"/>
    </source>
</evidence>
<gene>
    <name evidence="6" type="ORF">FAB82_08190</name>
</gene>
<dbReference type="Gene3D" id="3.30.70.20">
    <property type="match status" value="1"/>
</dbReference>
<evidence type="ECO:0000256" key="1">
    <source>
        <dbReference type="ARBA" id="ARBA00022485"/>
    </source>
</evidence>
<protein>
    <submittedName>
        <fullName evidence="6">4Fe-4S dicluster domain-containing protein</fullName>
    </submittedName>
</protein>
<keyword evidence="4" id="KW-0411">Iron-sulfur</keyword>
<evidence type="ECO:0000256" key="3">
    <source>
        <dbReference type="ARBA" id="ARBA00023004"/>
    </source>
</evidence>
<dbReference type="EMBL" id="STGY01000030">
    <property type="protein sequence ID" value="THV42085.1"/>
    <property type="molecule type" value="Genomic_DNA"/>
</dbReference>
<feature type="domain" description="4Fe-4S ferredoxin-type" evidence="5">
    <location>
        <begin position="36"/>
        <end position="65"/>
    </location>
</feature>
<accession>A0A4S8QGJ1</accession>
<keyword evidence="1" id="KW-0004">4Fe-4S</keyword>
<dbReference type="PROSITE" id="PS51379">
    <property type="entry name" value="4FE4S_FER_2"/>
    <property type="match status" value="2"/>
</dbReference>
<dbReference type="InterPro" id="IPR017896">
    <property type="entry name" value="4Fe4S_Fe-S-bd"/>
</dbReference>
<name>A0A4S8QGJ1_9ACTN</name>
<dbReference type="GO" id="GO:0046872">
    <property type="term" value="F:metal ion binding"/>
    <property type="evidence" value="ECO:0007669"/>
    <property type="project" value="UniProtKB-KW"/>
</dbReference>
<comment type="caution">
    <text evidence="6">The sequence shown here is derived from an EMBL/GenBank/DDBJ whole genome shotgun (WGS) entry which is preliminary data.</text>
</comment>
<dbReference type="Pfam" id="PF12838">
    <property type="entry name" value="Fer4_7"/>
    <property type="match status" value="1"/>
</dbReference>
<dbReference type="OrthoDB" id="9803192at2"/>
<feature type="domain" description="4Fe-4S ferredoxin-type" evidence="5">
    <location>
        <begin position="4"/>
        <end position="33"/>
    </location>
</feature>
<dbReference type="PANTHER" id="PTHR43687:SF1">
    <property type="entry name" value="FERREDOXIN III"/>
    <property type="match status" value="1"/>
</dbReference>
<dbReference type="Proteomes" id="UP000308760">
    <property type="component" value="Unassembled WGS sequence"/>
</dbReference>
<keyword evidence="7" id="KW-1185">Reference proteome</keyword>
<evidence type="ECO:0000313" key="6">
    <source>
        <dbReference type="EMBL" id="THV42085.1"/>
    </source>
</evidence>
<reference evidence="6 7" key="2">
    <citation type="submission" date="2019-05" db="EMBL/GenBank/DDBJ databases">
        <title>Glycomyces buryatensis sp. nov.</title>
        <authorList>
            <person name="Nikitina E."/>
        </authorList>
    </citation>
    <scope>NUCLEOTIDE SEQUENCE [LARGE SCALE GENOMIC DNA]</scope>
    <source>
        <strain evidence="6 7">18</strain>
    </source>
</reference>
<dbReference type="SUPFAM" id="SSF54862">
    <property type="entry name" value="4Fe-4S ferredoxins"/>
    <property type="match status" value="1"/>
</dbReference>